<feature type="domain" description="Rolling Circle replication initiation protein N-terminal" evidence="2">
    <location>
        <begin position="5"/>
        <end position="95"/>
    </location>
</feature>
<proteinExistence type="predicted"/>
<feature type="domain" description="Replication initiation protein-like C-terminal" evidence="1">
    <location>
        <begin position="103"/>
        <end position="306"/>
    </location>
</feature>
<keyword evidence="3" id="KW-0396">Initiation factor</keyword>
<evidence type="ECO:0000259" key="2">
    <source>
        <dbReference type="Pfam" id="PF18106"/>
    </source>
</evidence>
<gene>
    <name evidence="3" type="ORF">EA457_01185</name>
</gene>
<evidence type="ECO:0000313" key="4">
    <source>
        <dbReference type="Proteomes" id="UP000347383"/>
    </source>
</evidence>
<name>A0A9X7RZV1_STRDY</name>
<evidence type="ECO:0000313" key="3">
    <source>
        <dbReference type="EMBL" id="QGH01269.1"/>
    </source>
</evidence>
<dbReference type="EMBL" id="CP033165">
    <property type="protein sequence ID" value="QGH01269.1"/>
    <property type="molecule type" value="Genomic_DNA"/>
</dbReference>
<dbReference type="Pfam" id="PF02486">
    <property type="entry name" value="Rep_trans"/>
    <property type="match status" value="1"/>
</dbReference>
<keyword evidence="3" id="KW-0648">Protein biosynthesis</keyword>
<dbReference type="InterPro" id="IPR003491">
    <property type="entry name" value="REP-like_C"/>
</dbReference>
<accession>A0A9X7RZV1</accession>
<sequence length="347" mass="40972">MFNSVKIDYFAVTVKDVTPRFVIEKILLIPLTNFTLNDWGVNKYQRHYACSEIKVYFNLDPNSSMGVHIELKGQGCRQYEEFIEGNDNNWTSLVQRLFANNSNFTRLDIANDIFDESLNVQRLYEYSKKGLCITTARHAEYHEKFVIDSGELVGETVVFGARGNQQWCVYNKLMEQNGKLQMDIDINSWVRAELRCWQEKANLIAYQLNDMRPLASIYFEAINGHYRFVSPKARDKNKRRRESVRWWQNYINTEEKTRLSIVREKPTLRQSEAWTDKQVSKTIAKVYMAKYEAYGIDQAEVFLQDLLRRGVEKFTDNDEKEIEQYVREQQSSEYWGIKKADLDKKST</sequence>
<dbReference type="RefSeq" id="WP_062808358.1">
    <property type="nucleotide sequence ID" value="NZ_CP033165.1"/>
</dbReference>
<organism evidence="3 4">
    <name type="scientific">Streptococcus dysgalactiae subsp. dysgalactiae</name>
    <dbReference type="NCBI Taxonomy" id="99822"/>
    <lineage>
        <taxon>Bacteria</taxon>
        <taxon>Bacillati</taxon>
        <taxon>Bacillota</taxon>
        <taxon>Bacilli</taxon>
        <taxon>Lactobacillales</taxon>
        <taxon>Streptococcaceae</taxon>
        <taxon>Streptococcus</taxon>
    </lineage>
</organism>
<dbReference type="InterPro" id="IPR040819">
    <property type="entry name" value="Rol_Rep_N"/>
</dbReference>
<evidence type="ECO:0000259" key="1">
    <source>
        <dbReference type="Pfam" id="PF02486"/>
    </source>
</evidence>
<protein>
    <submittedName>
        <fullName evidence="3">Replication initiation factor domain-containing protein</fullName>
    </submittedName>
</protein>
<dbReference type="Pfam" id="PF18106">
    <property type="entry name" value="Rol_Rep_N"/>
    <property type="match status" value="1"/>
</dbReference>
<dbReference type="AlphaFoldDB" id="A0A9X7RZV1"/>
<dbReference type="GO" id="GO:0003743">
    <property type="term" value="F:translation initiation factor activity"/>
    <property type="evidence" value="ECO:0007669"/>
    <property type="project" value="UniProtKB-KW"/>
</dbReference>
<reference evidence="3 4" key="1">
    <citation type="submission" date="2018-10" db="EMBL/GenBank/DDBJ databases">
        <title>Comparative Genomics Analysis of the Streptococcus dysgalactiae subspecies dysgalactiae.</title>
        <authorList>
            <person name="Koh T.H."/>
            <person name="Abdul Rahman N."/>
            <person name="Sessions O.M."/>
        </authorList>
    </citation>
    <scope>NUCLEOTIDE SEQUENCE [LARGE SCALE GENOMIC DNA]</scope>
    <source>
        <strain evidence="3 4">DB60705-15</strain>
    </source>
</reference>
<dbReference type="Proteomes" id="UP000347383">
    <property type="component" value="Chromosome"/>
</dbReference>